<reference evidence="23 24" key="1">
    <citation type="submission" date="2020-07" db="EMBL/GenBank/DDBJ databases">
        <title>The yeast mating-type switching endonuclease HO is a domesticated member of an unorthodox homing genetic element family.</title>
        <authorList>
            <person name="Coughlan A.Y."/>
            <person name="Lombardi L."/>
            <person name="Braun-Galleani S."/>
            <person name="Martos A.R."/>
            <person name="Galeote V."/>
            <person name="Bigey F."/>
            <person name="Dequin S."/>
            <person name="Byrne K.P."/>
            <person name="Wolfe K.H."/>
        </authorList>
    </citation>
    <scope>NUCLEOTIDE SEQUENCE [LARGE SCALE GENOMIC DNA]</scope>
    <source>
        <strain evidence="23 24">NRRL Y-6702</strain>
    </source>
</reference>
<keyword evidence="7" id="KW-1003">Cell membrane</keyword>
<dbReference type="GO" id="GO:0030674">
    <property type="term" value="F:protein-macromolecule adaptor activity"/>
    <property type="evidence" value="ECO:0007669"/>
    <property type="project" value="InterPro"/>
</dbReference>
<dbReference type="CDD" id="cd09532">
    <property type="entry name" value="SAM_SLA1_fungal"/>
    <property type="match status" value="1"/>
</dbReference>
<dbReference type="OrthoDB" id="26539at2759"/>
<dbReference type="Gene3D" id="1.10.150.50">
    <property type="entry name" value="Transcription Factor, Ets-1"/>
    <property type="match status" value="1"/>
</dbReference>
<dbReference type="Pfam" id="PF00018">
    <property type="entry name" value="SH3_1"/>
    <property type="match status" value="2"/>
</dbReference>
<dbReference type="InterPro" id="IPR035821">
    <property type="entry name" value="Sla1_SH3_3"/>
</dbReference>
<evidence type="ECO:0000256" key="4">
    <source>
        <dbReference type="ARBA" id="ARBA00007948"/>
    </source>
</evidence>
<comment type="similarity">
    <text evidence="4">Belongs to the SLA1 family.</text>
</comment>
<evidence type="ECO:0000256" key="3">
    <source>
        <dbReference type="ARBA" id="ARBA00004413"/>
    </source>
</evidence>
<dbReference type="GO" id="GO:0006897">
    <property type="term" value="P:endocytosis"/>
    <property type="evidence" value="ECO:0007669"/>
    <property type="project" value="UniProtKB-KW"/>
</dbReference>
<dbReference type="PROSITE" id="PS50002">
    <property type="entry name" value="SH3"/>
    <property type="match status" value="3"/>
</dbReference>
<evidence type="ECO:0000256" key="2">
    <source>
        <dbReference type="ARBA" id="ARBA00004134"/>
    </source>
</evidence>
<gene>
    <name evidence="23" type="ORF">HG535_0E03960</name>
</gene>
<dbReference type="SUPFAM" id="SSF50044">
    <property type="entry name" value="SH3-domain"/>
    <property type="match status" value="3"/>
</dbReference>
<dbReference type="InterPro" id="IPR036028">
    <property type="entry name" value="SH3-like_dom_sf"/>
</dbReference>
<keyword evidence="9" id="KW-1017">Isopeptide bond</keyword>
<evidence type="ECO:0000256" key="1">
    <source>
        <dbReference type="ARBA" id="ARBA00004125"/>
    </source>
</evidence>
<dbReference type="GO" id="GO:0005886">
    <property type="term" value="C:plasma membrane"/>
    <property type="evidence" value="ECO:0007669"/>
    <property type="project" value="UniProtKB-SubCell"/>
</dbReference>
<feature type="compositionally biased region" description="Low complexity" evidence="21">
    <location>
        <begin position="867"/>
        <end position="883"/>
    </location>
</feature>
<comment type="subcellular location">
    <subcellularLocation>
        <location evidence="3">Cell membrane</location>
        <topology evidence="3">Peripheral membrane protein</topology>
        <orientation evidence="3">Cytoplasmic side</orientation>
    </subcellularLocation>
    <subcellularLocation>
        <location evidence="2">Cytoplasm</location>
        <location evidence="2">Cytoskeleton</location>
        <location evidence="2">Actin patch</location>
    </subcellularLocation>
    <subcellularLocation>
        <location evidence="1">Endosome membrane</location>
        <topology evidence="1">Peripheral membrane protein</topology>
        <orientation evidence="1">Cytoplasmic side</orientation>
    </subcellularLocation>
</comment>
<feature type="domain" description="SH3" evidence="22">
    <location>
        <begin position="378"/>
        <end position="440"/>
    </location>
</feature>
<dbReference type="GO" id="GO:0005634">
    <property type="term" value="C:nucleus"/>
    <property type="evidence" value="ECO:0007669"/>
    <property type="project" value="TreeGrafter"/>
</dbReference>
<feature type="domain" description="SH3" evidence="22">
    <location>
        <begin position="3"/>
        <end position="70"/>
    </location>
</feature>
<keyword evidence="15" id="KW-0009">Actin-binding</keyword>
<feature type="region of interest" description="Disordered" evidence="21">
    <location>
        <begin position="1252"/>
        <end position="1284"/>
    </location>
</feature>
<dbReference type="CDD" id="cd11773">
    <property type="entry name" value="SH3_Sla1p_1"/>
    <property type="match status" value="1"/>
</dbReference>
<dbReference type="CDD" id="cd11775">
    <property type="entry name" value="SH3_Sla1p_3"/>
    <property type="match status" value="1"/>
</dbReference>
<feature type="region of interest" description="Disordered" evidence="21">
    <location>
        <begin position="154"/>
        <end position="263"/>
    </location>
</feature>
<evidence type="ECO:0000256" key="19">
    <source>
        <dbReference type="ARBA" id="ARBA00070651"/>
    </source>
</evidence>
<protein>
    <recommendedName>
        <fullName evidence="5">Actin cytoskeleton-regulatory complex protein SLA1</fullName>
    </recommendedName>
    <alternativeName>
        <fullName evidence="19">Actin cytoskeleton-regulatory complex protein sla1</fullName>
    </alternativeName>
</protein>
<feature type="region of interest" description="Disordered" evidence="21">
    <location>
        <begin position="454"/>
        <end position="523"/>
    </location>
</feature>
<dbReference type="InterPro" id="IPR007131">
    <property type="entry name" value="SHD1"/>
</dbReference>
<comment type="function">
    <text evidence="17">Component of the PAN1 actin cytoskeleton-regulatory complex required for the internalization of endosomes during actin-coupled endocytosis. The complex links the site of endocytosis to the cell membrane-associated actin cytoskeleton. Mediates uptake of external molecules and vacuolar degradation of plasma membrane proteins. Plays a role in the proper organization of the cell membrane-associated actin cytoskeleton and promotes its destabilization.</text>
</comment>
<evidence type="ECO:0000256" key="5">
    <source>
        <dbReference type="ARBA" id="ARBA00020357"/>
    </source>
</evidence>
<evidence type="ECO:0000256" key="11">
    <source>
        <dbReference type="ARBA" id="ARBA00022737"/>
    </source>
</evidence>
<name>A0A7H9B689_ZYGMR</name>
<proteinExistence type="inferred from homology"/>
<dbReference type="GO" id="GO:0003779">
    <property type="term" value="F:actin binding"/>
    <property type="evidence" value="ECO:0007669"/>
    <property type="project" value="UniProtKB-KW"/>
</dbReference>
<dbReference type="Proteomes" id="UP000509704">
    <property type="component" value="Chromosome 5"/>
</dbReference>
<dbReference type="InterPro" id="IPR013761">
    <property type="entry name" value="SAM/pointed_sf"/>
</dbReference>
<dbReference type="Gene3D" id="2.30.30.700">
    <property type="entry name" value="SLA1 homology domain 1"/>
    <property type="match status" value="1"/>
</dbReference>
<keyword evidence="13" id="KW-0832">Ubl conjugation</keyword>
<evidence type="ECO:0000259" key="22">
    <source>
        <dbReference type="PROSITE" id="PS50002"/>
    </source>
</evidence>
<feature type="compositionally biased region" description="Basic residues" evidence="21">
    <location>
        <begin position="486"/>
        <end position="501"/>
    </location>
</feature>
<accession>A0A7H9B689</accession>
<evidence type="ECO:0000256" key="9">
    <source>
        <dbReference type="ARBA" id="ARBA00022499"/>
    </source>
</evidence>
<evidence type="ECO:0000313" key="23">
    <source>
        <dbReference type="EMBL" id="QLG73312.1"/>
    </source>
</evidence>
<keyword evidence="24" id="KW-1185">Reference proteome</keyword>
<keyword evidence="10" id="KW-0254">Endocytosis</keyword>
<feature type="compositionally biased region" description="Polar residues" evidence="21">
    <location>
        <begin position="230"/>
        <end position="263"/>
    </location>
</feature>
<sequence>MTAFIGIYKAVYDYQPQTAEELAISEGDLLYLLEKSDVDEWWTVKKRVIGSDADEPIGLVPSNYVEVAPSIGEVKAIYDYEQTQNPDEELIFHENEQFDVFDDQDSDWLLVQSKTSKQFGFIPGNYVEAADAATAPAPAPAQVAAIAPPVLTPADAATMLPPPQHPSKSTGSSPMEDTVIAEPDAPPAMPTRNARQEVAEEAEDVPPPKPSRPTQQATEEPVGVRETSRNRISYHSSYNEGNHDSNNSNSGANEHSNGRSLADTNDYDYDYEDSKSDYRTWSISEIDGRKKRKCKLSIGNNKIYFQPQKGEPQEWSVDKLTSYDKEKKHMFLEFIDPYKSLELHTGNNDTCAEILSVIAEYKGASRDAGLREVELASKPKKQGNILYDFMAESQDELTVKQGQAVYILNDRKSRDWWMCEIVGSGKRGVVPAQFVEPIKDKNDSSHGILSSFKKFAKGNGKGSNSKLSGKNWKDDDDQDLSSDRRNRNKSRSNSTSKRKRSASTSNNNNGNDKSPLPDPKKSRIWADRSGTFKVEAQFIGCSDGKIHLHKSNGVKIAVAADKLSDDDIIYVERATGFSLDKYKIKKQDTKDARESERERRKKLREHDEKERDRRLREREIEELKQARLLLDEERAKLQERELPPVKPPRPQSTGSATAVYPVATGTPSASAPAGAGAAAATSKTQQQKKDYDWFEFFLNCGVDVSNCQRYSLNFEREQVTEDMLSDINSSMLRTLGLKEGDIVRVMKYLDNKFGRDSQLPQQPTNAPGGMFSEPDGSLKVAATGAAPAFATQLLPQKTAPVNSTGALDDEAWTVKPAAKSEINLPSNQSEFTGSMQDLLDLQPLEPKKNSIDYAPQPKLNELEPVKSSNTGNASNTTTVTSNTGTVMAPLDPFKTGGHNLLPMATGFVMMPIATGGFMPVQRTGGLMLPQATGNVLQPQRTSGGSLSMTLTGGFMPQTSFQTQPSFQIQPTSNIIPLQKTGGALNAPPLGSILPLQKTVTGLMPANATGSILPMQITGGIIPIQATGGLVPLQRTGGTLPMQATGGLIPLQRTGGMGQINITGGSFAPQVPFNNQLTGGMNMMPQTSFGNQITGGANLMPQTSFGANIPGRSNMIPQTSFGANLNNVMPQTSFSNNLTGGVNIMPQTSFSNNVMGGSTALPQNSFGSSNMGFTSQMPFNNTQGTGGVMQTGNVGNYSLTQPFPNMTGVPQQNTQFGLQATGGMVQNQAVGQPTQQFQNNINSGMNGITQGIQNTSISQPPALQTQPTGFGFGNGPQLQQQQQPRQANLYNATADNPFGF</sequence>
<keyword evidence="16" id="KW-0206">Cytoskeleton</keyword>
<feature type="compositionally biased region" description="Polar residues" evidence="21">
    <location>
        <begin position="1252"/>
        <end position="1267"/>
    </location>
</feature>
<feature type="region of interest" description="Disordered" evidence="21">
    <location>
        <begin position="585"/>
        <end position="614"/>
    </location>
</feature>
<evidence type="ECO:0000256" key="21">
    <source>
        <dbReference type="SAM" id="MobiDB-lite"/>
    </source>
</evidence>
<dbReference type="GO" id="GO:0030479">
    <property type="term" value="C:actin cortical patch"/>
    <property type="evidence" value="ECO:0007669"/>
    <property type="project" value="UniProtKB-SubCell"/>
</dbReference>
<evidence type="ECO:0000256" key="10">
    <source>
        <dbReference type="ARBA" id="ARBA00022583"/>
    </source>
</evidence>
<keyword evidence="11" id="KW-0677">Repeat</keyword>
<evidence type="ECO:0000256" key="18">
    <source>
        <dbReference type="ARBA" id="ARBA00064470"/>
    </source>
</evidence>
<dbReference type="PANTHER" id="PTHR15735">
    <property type="entry name" value="FCH AND DOUBLE SH3 DOMAINS PROTEIN"/>
    <property type="match status" value="1"/>
</dbReference>
<dbReference type="EMBL" id="CP058608">
    <property type="protein sequence ID" value="QLG73312.1"/>
    <property type="molecule type" value="Genomic_DNA"/>
</dbReference>
<evidence type="ECO:0000256" key="12">
    <source>
        <dbReference type="ARBA" id="ARBA00022753"/>
    </source>
</evidence>
<feature type="compositionally biased region" description="Low complexity" evidence="21">
    <location>
        <begin position="663"/>
        <end position="674"/>
    </location>
</feature>
<feature type="region of interest" description="Disordered" evidence="21">
    <location>
        <begin position="862"/>
        <end position="883"/>
    </location>
</feature>
<evidence type="ECO:0000256" key="17">
    <source>
        <dbReference type="ARBA" id="ARBA00025194"/>
    </source>
</evidence>
<evidence type="ECO:0000313" key="24">
    <source>
        <dbReference type="Proteomes" id="UP000509704"/>
    </source>
</evidence>
<keyword evidence="12" id="KW-0967">Endosome</keyword>
<dbReference type="Gene3D" id="2.30.30.40">
    <property type="entry name" value="SH3 Domains"/>
    <property type="match status" value="3"/>
</dbReference>
<feature type="region of interest" description="Disordered" evidence="21">
    <location>
        <begin position="638"/>
        <end position="674"/>
    </location>
</feature>
<feature type="domain" description="SH3" evidence="22">
    <location>
        <begin position="71"/>
        <end position="132"/>
    </location>
</feature>
<dbReference type="GO" id="GO:0030833">
    <property type="term" value="P:regulation of actin filament polymerization"/>
    <property type="evidence" value="ECO:0007669"/>
    <property type="project" value="TreeGrafter"/>
</dbReference>
<evidence type="ECO:0000256" key="16">
    <source>
        <dbReference type="ARBA" id="ARBA00023212"/>
    </source>
</evidence>
<feature type="compositionally biased region" description="Polar residues" evidence="21">
    <location>
        <begin position="166"/>
        <end position="175"/>
    </location>
</feature>
<dbReference type="KEGG" id="zmk:HG535_0E03960"/>
<dbReference type="GO" id="GO:0010008">
    <property type="term" value="C:endosome membrane"/>
    <property type="evidence" value="ECO:0007669"/>
    <property type="project" value="UniProtKB-SubCell"/>
</dbReference>
<organism evidence="23 24">
    <name type="scientific">Zygotorulaspora mrakii</name>
    <name type="common">Zygosaccharomyces mrakii</name>
    <dbReference type="NCBI Taxonomy" id="42260"/>
    <lineage>
        <taxon>Eukaryota</taxon>
        <taxon>Fungi</taxon>
        <taxon>Dikarya</taxon>
        <taxon>Ascomycota</taxon>
        <taxon>Saccharomycotina</taxon>
        <taxon>Saccharomycetes</taxon>
        <taxon>Saccharomycetales</taxon>
        <taxon>Saccharomycetaceae</taxon>
        <taxon>Zygotorulaspora</taxon>
    </lineage>
</organism>
<dbReference type="Pfam" id="PF24081">
    <property type="entry name" value="PH_SLA1"/>
    <property type="match status" value="1"/>
</dbReference>
<dbReference type="PRINTS" id="PR00452">
    <property type="entry name" value="SH3DOMAIN"/>
</dbReference>
<keyword evidence="8" id="KW-0963">Cytoplasm</keyword>
<evidence type="ECO:0000256" key="7">
    <source>
        <dbReference type="ARBA" id="ARBA00022475"/>
    </source>
</evidence>
<feature type="compositionally biased region" description="Low complexity" evidence="21">
    <location>
        <begin position="1275"/>
        <end position="1284"/>
    </location>
</feature>
<keyword evidence="14" id="KW-0472">Membrane</keyword>
<dbReference type="RefSeq" id="XP_037145039.1">
    <property type="nucleotide sequence ID" value="XM_037289144.1"/>
</dbReference>
<dbReference type="InterPro" id="IPR035800">
    <property type="entry name" value="Sla1_SH3_1"/>
</dbReference>
<dbReference type="GO" id="GO:0042802">
    <property type="term" value="F:identical protein binding"/>
    <property type="evidence" value="ECO:0007669"/>
    <property type="project" value="InterPro"/>
</dbReference>
<evidence type="ECO:0000256" key="14">
    <source>
        <dbReference type="ARBA" id="ARBA00023136"/>
    </source>
</evidence>
<dbReference type="FunFam" id="2.30.30.40:FF:000256">
    <property type="entry name" value="Actin cytoskeleton-regulatory complex protein SLA1"/>
    <property type="match status" value="1"/>
</dbReference>
<keyword evidence="6 20" id="KW-0728">SH3 domain</keyword>
<dbReference type="Pfam" id="PF03983">
    <property type="entry name" value="SHD1"/>
    <property type="match status" value="1"/>
</dbReference>
<dbReference type="FunFam" id="2.30.30.40:FF:000300">
    <property type="entry name" value="Actin cytoskeleton-regulatory complex protein SLA1"/>
    <property type="match status" value="1"/>
</dbReference>
<dbReference type="InterPro" id="IPR001452">
    <property type="entry name" value="SH3_domain"/>
</dbReference>
<dbReference type="Pfam" id="PF14604">
    <property type="entry name" value="SH3_9"/>
    <property type="match status" value="1"/>
</dbReference>
<evidence type="ECO:0000256" key="8">
    <source>
        <dbReference type="ARBA" id="ARBA00022490"/>
    </source>
</evidence>
<evidence type="ECO:0000256" key="20">
    <source>
        <dbReference type="PROSITE-ProRule" id="PRU00192"/>
    </source>
</evidence>
<dbReference type="GeneID" id="59237054"/>
<dbReference type="PANTHER" id="PTHR15735:SF19">
    <property type="entry name" value="ACTIN CYTOSKELETON-REGULATORY COMPLEX PROTEIN SLA1"/>
    <property type="match status" value="1"/>
</dbReference>
<comment type="subunit">
    <text evidence="18">Component of the PAN1 actin cytoskeleton-regulatory complex. Interacts with ABP1, KRE6, LAS17, LSB5, RSP5, RVS167, VPS1 and YSC84.</text>
</comment>
<evidence type="ECO:0000256" key="6">
    <source>
        <dbReference type="ARBA" id="ARBA00022443"/>
    </source>
</evidence>
<dbReference type="GO" id="GO:0043130">
    <property type="term" value="F:ubiquitin binding"/>
    <property type="evidence" value="ECO:0007669"/>
    <property type="project" value="InterPro"/>
</dbReference>
<evidence type="ECO:0000256" key="15">
    <source>
        <dbReference type="ARBA" id="ARBA00023203"/>
    </source>
</evidence>
<dbReference type="GO" id="GO:0000147">
    <property type="term" value="P:actin cortical patch assembly"/>
    <property type="evidence" value="ECO:0007669"/>
    <property type="project" value="TreeGrafter"/>
</dbReference>
<dbReference type="InterPro" id="IPR056996">
    <property type="entry name" value="PH_SLA1"/>
</dbReference>
<dbReference type="SMART" id="SM00326">
    <property type="entry name" value="SH3"/>
    <property type="match status" value="3"/>
</dbReference>
<dbReference type="FunFam" id="1.10.150.50:FF:000094">
    <property type="entry name" value="Actin cytoskeleton-regulatory complex protein SLA1"/>
    <property type="match status" value="1"/>
</dbReference>
<evidence type="ECO:0000256" key="13">
    <source>
        <dbReference type="ARBA" id="ARBA00022843"/>
    </source>
</evidence>